<sequence>MPKKAITLIVALAAILFMASAAFVATRQEFSAVDKSISALPDLRPPADTDTDGDGLLDWEEVLWNTDPTNKDSDGDGTDDGAEIRANRNPAVKGPGDNIQETSAEEQNVETDTAPIDTLAPTDKLGRELFIQYLTLKQSGVVFDEENINKFITELVKSNTETMEYEVYAEQDIRIGASGDDVAKKRYGNELAGAISKNSAKTENELIIFSRFGETGNKEFLSGLNPIISSYKAIIRDTLALSVPLDAKEKHLNYLNALSIVESSLENMSEATNDPFIIYLAFERHLDAANILKESLADLKSYFTAAKIEFSTDEAGYRFTHGL</sequence>
<dbReference type="PANTHER" id="PTHR37467:SF1">
    <property type="entry name" value="EXPORTED CALCIUM-BINDING GLYCOPROTEIN"/>
    <property type="match status" value="1"/>
</dbReference>
<dbReference type="InterPro" id="IPR059100">
    <property type="entry name" value="TSP3_bac"/>
</dbReference>
<proteinExistence type="predicted"/>
<protein>
    <recommendedName>
        <fullName evidence="9">Thrombospondin type 3 repeat superfamily protein</fullName>
    </recommendedName>
</protein>
<organism evidence="7 8">
    <name type="scientific">Candidatus Taylorbacteria bacterium RIFCSPLOWO2_12_FULL_43_20</name>
    <dbReference type="NCBI Taxonomy" id="1802332"/>
    <lineage>
        <taxon>Bacteria</taxon>
        <taxon>Candidatus Tayloriibacteriota</taxon>
    </lineage>
</organism>
<dbReference type="PANTHER" id="PTHR37467">
    <property type="entry name" value="EXPORTED CALCIUM-BINDING GLYCOPROTEIN-RELATED"/>
    <property type="match status" value="1"/>
</dbReference>
<gene>
    <name evidence="7" type="ORF">A3G52_00570</name>
</gene>
<comment type="caution">
    <text evidence="7">The sequence shown here is derived from an EMBL/GenBank/DDBJ whole genome shotgun (WGS) entry which is preliminary data.</text>
</comment>
<comment type="subcellular location">
    <subcellularLocation>
        <location evidence="1">Secreted</location>
    </subcellularLocation>
</comment>
<evidence type="ECO:0000313" key="8">
    <source>
        <dbReference type="Proteomes" id="UP000177269"/>
    </source>
</evidence>
<evidence type="ECO:0000256" key="3">
    <source>
        <dbReference type="ARBA" id="ARBA00022729"/>
    </source>
</evidence>
<name>A0A1G2P0R8_9BACT</name>
<keyword evidence="2" id="KW-0964">Secreted</keyword>
<keyword evidence="3 6" id="KW-0732">Signal</keyword>
<evidence type="ECO:0000256" key="2">
    <source>
        <dbReference type="ARBA" id="ARBA00022525"/>
    </source>
</evidence>
<evidence type="ECO:0000256" key="4">
    <source>
        <dbReference type="ARBA" id="ARBA00022837"/>
    </source>
</evidence>
<dbReference type="EMBL" id="MHSK01000022">
    <property type="protein sequence ID" value="OHA41947.1"/>
    <property type="molecule type" value="Genomic_DNA"/>
</dbReference>
<evidence type="ECO:0008006" key="9">
    <source>
        <dbReference type="Google" id="ProtNLM"/>
    </source>
</evidence>
<dbReference type="InterPro" id="IPR053180">
    <property type="entry name" value="Ca-binding_acidic-repeat"/>
</dbReference>
<accession>A0A1G2P0R8</accession>
<dbReference type="InterPro" id="IPR018247">
    <property type="entry name" value="EF_Hand_1_Ca_BS"/>
</dbReference>
<evidence type="ECO:0000256" key="5">
    <source>
        <dbReference type="SAM" id="MobiDB-lite"/>
    </source>
</evidence>
<evidence type="ECO:0000256" key="1">
    <source>
        <dbReference type="ARBA" id="ARBA00004613"/>
    </source>
</evidence>
<evidence type="ECO:0000256" key="6">
    <source>
        <dbReference type="SAM" id="SignalP"/>
    </source>
</evidence>
<feature type="region of interest" description="Disordered" evidence="5">
    <location>
        <begin position="65"/>
        <end position="119"/>
    </location>
</feature>
<keyword evidence="4" id="KW-0106">Calcium</keyword>
<dbReference type="Pfam" id="PF18884">
    <property type="entry name" value="TSP3_bac"/>
    <property type="match status" value="1"/>
</dbReference>
<dbReference type="AlphaFoldDB" id="A0A1G2P0R8"/>
<dbReference type="PROSITE" id="PS00018">
    <property type="entry name" value="EF_HAND_1"/>
    <property type="match status" value="1"/>
</dbReference>
<dbReference type="Proteomes" id="UP000177269">
    <property type="component" value="Unassembled WGS sequence"/>
</dbReference>
<reference evidence="7 8" key="1">
    <citation type="journal article" date="2016" name="Nat. Commun.">
        <title>Thousands of microbial genomes shed light on interconnected biogeochemical processes in an aquifer system.</title>
        <authorList>
            <person name="Anantharaman K."/>
            <person name="Brown C.T."/>
            <person name="Hug L.A."/>
            <person name="Sharon I."/>
            <person name="Castelle C.J."/>
            <person name="Probst A.J."/>
            <person name="Thomas B.C."/>
            <person name="Singh A."/>
            <person name="Wilkins M.J."/>
            <person name="Karaoz U."/>
            <person name="Brodie E.L."/>
            <person name="Williams K.H."/>
            <person name="Hubbard S.S."/>
            <person name="Banfield J.F."/>
        </authorList>
    </citation>
    <scope>NUCLEOTIDE SEQUENCE [LARGE SCALE GENOMIC DNA]</scope>
</reference>
<feature type="signal peptide" evidence="6">
    <location>
        <begin position="1"/>
        <end position="24"/>
    </location>
</feature>
<feature type="chain" id="PRO_5009583826" description="Thrombospondin type 3 repeat superfamily protein" evidence="6">
    <location>
        <begin position="25"/>
        <end position="323"/>
    </location>
</feature>
<evidence type="ECO:0000313" key="7">
    <source>
        <dbReference type="EMBL" id="OHA41947.1"/>
    </source>
</evidence>